<feature type="region of interest" description="Disordered" evidence="1">
    <location>
        <begin position="215"/>
        <end position="285"/>
    </location>
</feature>
<dbReference type="AlphaFoldDB" id="A0A225W352"/>
<evidence type="ECO:0000313" key="2">
    <source>
        <dbReference type="EMBL" id="OWZ11618.1"/>
    </source>
</evidence>
<gene>
    <name evidence="2" type="ORF">PHMEG_00015337</name>
</gene>
<keyword evidence="3" id="KW-1185">Reference proteome</keyword>
<comment type="caution">
    <text evidence="2">The sequence shown here is derived from an EMBL/GenBank/DDBJ whole genome shotgun (WGS) entry which is preliminary data.</text>
</comment>
<reference evidence="3" key="1">
    <citation type="submission" date="2017-03" db="EMBL/GenBank/DDBJ databases">
        <title>Phytopthora megakarya and P. palmivora, two closely related causual agents of cacao black pod achieved similar genome size and gene model numbers by different mechanisms.</title>
        <authorList>
            <person name="Ali S."/>
            <person name="Shao J."/>
            <person name="Larry D.J."/>
            <person name="Kronmiller B."/>
            <person name="Shen D."/>
            <person name="Strem M.D."/>
            <person name="Melnick R.L."/>
            <person name="Guiltinan M.J."/>
            <person name="Tyler B.M."/>
            <person name="Meinhardt L.W."/>
            <person name="Bailey B.A."/>
        </authorList>
    </citation>
    <scope>NUCLEOTIDE SEQUENCE [LARGE SCALE GENOMIC DNA]</scope>
    <source>
        <strain evidence="3">zdho120</strain>
    </source>
</reference>
<accession>A0A225W352</accession>
<sequence length="382" mass="43205">MQHQNLDNAQAGVRMGTVPFFTPTLLPKITSISHAFLAKWKVKRREYEIELCARCRMSGEDYDAVLTPISVSFDADLLNTFCDMKFYQESANVKEGMLIAEIDHIAGSVKNSTLPDIKALFKSKLRFNMTEDDVDARVLDYFSTFGQAMRSNGLIECFEGEVRKREKCKHLIASLHPPTLKAEVKQCVRFTHKTAATDARMLFTLIVEKATEHERQFQRLKTTKHDQPGRDTSTPKKDKKKPQQSKAVQPATKDTSETAVSAKTPTTAGKKPSAKRQPPSPCPKCKEMHWLRECPKITTDEEREQLRQQLRDQSKAKRARLKHLGELLPVPGREVTVNGILQLPYCPDSGSECTVICRAHWELLKVKCPGVQSEELANPVKN</sequence>
<feature type="compositionally biased region" description="Polar residues" evidence="1">
    <location>
        <begin position="257"/>
        <end position="267"/>
    </location>
</feature>
<evidence type="ECO:0000313" key="3">
    <source>
        <dbReference type="Proteomes" id="UP000198211"/>
    </source>
</evidence>
<name>A0A225W352_9STRA</name>
<evidence type="ECO:0000256" key="1">
    <source>
        <dbReference type="SAM" id="MobiDB-lite"/>
    </source>
</evidence>
<proteinExistence type="predicted"/>
<protein>
    <submittedName>
        <fullName evidence="2">Uncharacterized protein</fullName>
    </submittedName>
</protein>
<dbReference type="EMBL" id="NBNE01002076">
    <property type="protein sequence ID" value="OWZ11618.1"/>
    <property type="molecule type" value="Genomic_DNA"/>
</dbReference>
<dbReference type="OrthoDB" id="117828at2759"/>
<feature type="compositionally biased region" description="Basic and acidic residues" evidence="1">
    <location>
        <begin position="215"/>
        <end position="236"/>
    </location>
</feature>
<dbReference type="Proteomes" id="UP000198211">
    <property type="component" value="Unassembled WGS sequence"/>
</dbReference>
<organism evidence="2 3">
    <name type="scientific">Phytophthora megakarya</name>
    <dbReference type="NCBI Taxonomy" id="4795"/>
    <lineage>
        <taxon>Eukaryota</taxon>
        <taxon>Sar</taxon>
        <taxon>Stramenopiles</taxon>
        <taxon>Oomycota</taxon>
        <taxon>Peronosporomycetes</taxon>
        <taxon>Peronosporales</taxon>
        <taxon>Peronosporaceae</taxon>
        <taxon>Phytophthora</taxon>
    </lineage>
</organism>